<organism evidence="2 3">
    <name type="scientific">Candidatus Bilophila faecipullorum</name>
    <dbReference type="NCBI Taxonomy" id="2838482"/>
    <lineage>
        <taxon>Bacteria</taxon>
        <taxon>Pseudomonadati</taxon>
        <taxon>Thermodesulfobacteriota</taxon>
        <taxon>Desulfovibrionia</taxon>
        <taxon>Desulfovibrionales</taxon>
        <taxon>Desulfovibrionaceae</taxon>
        <taxon>Bilophila</taxon>
    </lineage>
</organism>
<sequence>MKRLFLFLATALLLTFPLPLRAEEAPEDILDLFRTGMNREEARSKAAPLSETPDTLHFRLEWAGRPWEVTLKLRQGKTAIVRWKTELDGRTAEKLRALLRKRGFVAAWYKDQDGRITDFLDIARHGVGKGERLRLFDGLLDNVLKAGGTAGTAIFMPESLFDECAGLAAPESAALMGRRGDELCVLGIYKKSGRLIFMTPP</sequence>
<comment type="caution">
    <text evidence="2">The sequence shown here is derived from an EMBL/GenBank/DDBJ whole genome shotgun (WGS) entry which is preliminary data.</text>
</comment>
<proteinExistence type="predicted"/>
<feature type="signal peptide" evidence="1">
    <location>
        <begin position="1"/>
        <end position="22"/>
    </location>
</feature>
<dbReference type="AlphaFoldDB" id="A0A9D1QYH3"/>
<reference evidence="2" key="1">
    <citation type="journal article" date="2021" name="PeerJ">
        <title>Extensive microbial diversity within the chicken gut microbiome revealed by metagenomics and culture.</title>
        <authorList>
            <person name="Gilroy R."/>
            <person name="Ravi A."/>
            <person name="Getino M."/>
            <person name="Pursley I."/>
            <person name="Horton D.L."/>
            <person name="Alikhan N.F."/>
            <person name="Baker D."/>
            <person name="Gharbi K."/>
            <person name="Hall N."/>
            <person name="Watson M."/>
            <person name="Adriaenssens E.M."/>
            <person name="Foster-Nyarko E."/>
            <person name="Jarju S."/>
            <person name="Secka A."/>
            <person name="Antonio M."/>
            <person name="Oren A."/>
            <person name="Chaudhuri R.R."/>
            <person name="La Ragione R."/>
            <person name="Hildebrand F."/>
            <person name="Pallen M.J."/>
        </authorList>
    </citation>
    <scope>NUCLEOTIDE SEQUENCE</scope>
    <source>
        <strain evidence="2">ChiSxjej5B17-1746</strain>
    </source>
</reference>
<dbReference type="Proteomes" id="UP000824264">
    <property type="component" value="Unassembled WGS sequence"/>
</dbReference>
<feature type="chain" id="PRO_5039205585" evidence="1">
    <location>
        <begin position="23"/>
        <end position="201"/>
    </location>
</feature>
<gene>
    <name evidence="2" type="ORF">H9874_00375</name>
</gene>
<evidence type="ECO:0000313" key="3">
    <source>
        <dbReference type="Proteomes" id="UP000824264"/>
    </source>
</evidence>
<dbReference type="EMBL" id="DXGI01000014">
    <property type="protein sequence ID" value="HIW77589.1"/>
    <property type="molecule type" value="Genomic_DNA"/>
</dbReference>
<evidence type="ECO:0000256" key="1">
    <source>
        <dbReference type="SAM" id="SignalP"/>
    </source>
</evidence>
<protein>
    <submittedName>
        <fullName evidence="2">Uncharacterized protein</fullName>
    </submittedName>
</protein>
<reference evidence="2" key="2">
    <citation type="submission" date="2021-04" db="EMBL/GenBank/DDBJ databases">
        <authorList>
            <person name="Gilroy R."/>
        </authorList>
    </citation>
    <scope>NUCLEOTIDE SEQUENCE</scope>
    <source>
        <strain evidence="2">ChiSxjej5B17-1746</strain>
    </source>
</reference>
<evidence type="ECO:0000313" key="2">
    <source>
        <dbReference type="EMBL" id="HIW77589.1"/>
    </source>
</evidence>
<keyword evidence="1" id="KW-0732">Signal</keyword>
<accession>A0A9D1QYH3</accession>
<name>A0A9D1QYH3_9BACT</name>